<evidence type="ECO:0000313" key="1">
    <source>
        <dbReference type="EMBL" id="ABD32594.1"/>
    </source>
</evidence>
<gene>
    <name evidence="1" type="ORF">MtrDRAFT_AC149577g14v1</name>
</gene>
<dbReference type="AlphaFoldDB" id="Q2HTZ3"/>
<dbReference type="EMBL" id="AC149577">
    <property type="protein sequence ID" value="ABD32594.1"/>
    <property type="molecule type" value="Genomic_DNA"/>
</dbReference>
<proteinExistence type="predicted"/>
<reference evidence="1" key="1">
    <citation type="submission" date="2004-11" db="EMBL/GenBank/DDBJ databases">
        <title>Medicago truncatula BAC genomic sequence.</title>
        <authorList>
            <person name="Town C.D."/>
            <person name="Tallon L.J."/>
            <person name="Arbogast T."/>
            <person name="Althoff R."/>
            <person name="Hine E."/>
            <person name="Monaghan E."/>
            <person name="Smith S.A."/>
            <person name="Utterback T."/>
            <person name="Feldblyum T."/>
            <person name="Koo H."/>
            <person name="Cheung F."/>
        </authorList>
    </citation>
    <scope>NUCLEOTIDE SEQUENCE</scope>
</reference>
<organism evidence="1">
    <name type="scientific">Medicago truncatula</name>
    <name type="common">Barrel medic</name>
    <name type="synonym">Medicago tribuloides</name>
    <dbReference type="NCBI Taxonomy" id="3880"/>
    <lineage>
        <taxon>Eukaryota</taxon>
        <taxon>Viridiplantae</taxon>
        <taxon>Streptophyta</taxon>
        <taxon>Embryophyta</taxon>
        <taxon>Tracheophyta</taxon>
        <taxon>Spermatophyta</taxon>
        <taxon>Magnoliopsida</taxon>
        <taxon>eudicotyledons</taxon>
        <taxon>Gunneridae</taxon>
        <taxon>Pentapetalae</taxon>
        <taxon>rosids</taxon>
        <taxon>fabids</taxon>
        <taxon>Fabales</taxon>
        <taxon>Fabaceae</taxon>
        <taxon>Papilionoideae</taxon>
        <taxon>50 kb inversion clade</taxon>
        <taxon>NPAAA clade</taxon>
        <taxon>Hologalegina</taxon>
        <taxon>IRL clade</taxon>
        <taxon>Trifolieae</taxon>
        <taxon>Medicago</taxon>
    </lineage>
</organism>
<reference evidence="1" key="2">
    <citation type="submission" date="2006-02" db="EMBL/GenBank/DDBJ databases">
        <authorList>
            <consortium name="The International Medicago Genome Annotation Group"/>
        </authorList>
    </citation>
    <scope>NUCLEOTIDE SEQUENCE</scope>
</reference>
<accession>Q2HTZ3</accession>
<protein>
    <submittedName>
        <fullName evidence="1">Uncharacterized protein</fullName>
    </submittedName>
</protein>
<sequence>MFRVRNDVTLFVLKDQLNQINCPLNHKNTGRMESVEYQRPSINSVGRVQLSHMKLKNDDDARTMFSIFGPYNTKVFFVVPGVRTPNLTYIMHCPYQLT</sequence>
<name>Q2HTZ3_MEDTR</name>